<dbReference type="AlphaFoldDB" id="A0A8X8Z6Q7"/>
<feature type="compositionally biased region" description="Basic residues" evidence="1">
    <location>
        <begin position="259"/>
        <end position="269"/>
    </location>
</feature>
<evidence type="ECO:0000256" key="1">
    <source>
        <dbReference type="SAM" id="MobiDB-lite"/>
    </source>
</evidence>
<dbReference type="EMBL" id="PNBA02000018">
    <property type="protein sequence ID" value="KAG6393317.1"/>
    <property type="molecule type" value="Genomic_DNA"/>
</dbReference>
<reference evidence="2" key="2">
    <citation type="submission" date="2020-08" db="EMBL/GenBank/DDBJ databases">
        <title>Plant Genome Project.</title>
        <authorList>
            <person name="Zhang R.-G."/>
        </authorList>
    </citation>
    <scope>NUCLEOTIDE SEQUENCE</scope>
    <source>
        <strain evidence="2">Huo1</strain>
        <tissue evidence="2">Leaf</tissue>
    </source>
</reference>
<organism evidence="2">
    <name type="scientific">Salvia splendens</name>
    <name type="common">Scarlet sage</name>
    <dbReference type="NCBI Taxonomy" id="180675"/>
    <lineage>
        <taxon>Eukaryota</taxon>
        <taxon>Viridiplantae</taxon>
        <taxon>Streptophyta</taxon>
        <taxon>Embryophyta</taxon>
        <taxon>Tracheophyta</taxon>
        <taxon>Spermatophyta</taxon>
        <taxon>Magnoliopsida</taxon>
        <taxon>eudicotyledons</taxon>
        <taxon>Gunneridae</taxon>
        <taxon>Pentapetalae</taxon>
        <taxon>asterids</taxon>
        <taxon>lamiids</taxon>
        <taxon>Lamiales</taxon>
        <taxon>Lamiaceae</taxon>
        <taxon>Nepetoideae</taxon>
        <taxon>Mentheae</taxon>
        <taxon>Salviinae</taxon>
        <taxon>Salvia</taxon>
        <taxon>Salvia subgen. Calosphace</taxon>
        <taxon>core Calosphace</taxon>
    </lineage>
</organism>
<dbReference type="Proteomes" id="UP000298416">
    <property type="component" value="Unassembled WGS sequence"/>
</dbReference>
<dbReference type="Gene3D" id="2.60.210.10">
    <property type="entry name" value="Apoptosis, Tumor Necrosis Factor Receptor Associated Protein 2, Chain A"/>
    <property type="match status" value="1"/>
</dbReference>
<feature type="region of interest" description="Disordered" evidence="1">
    <location>
        <begin position="194"/>
        <end position="269"/>
    </location>
</feature>
<name>A0A8X8Z6Q7_SALSN</name>
<reference evidence="2" key="1">
    <citation type="submission" date="2018-01" db="EMBL/GenBank/DDBJ databases">
        <authorList>
            <person name="Mao J.F."/>
        </authorList>
    </citation>
    <scope>NUCLEOTIDE SEQUENCE</scope>
    <source>
        <strain evidence="2">Huo1</strain>
        <tissue evidence="2">Leaf</tissue>
    </source>
</reference>
<protein>
    <recommendedName>
        <fullName evidence="4">MATH domain-containing protein</fullName>
    </recommendedName>
</protein>
<keyword evidence="3" id="KW-1185">Reference proteome</keyword>
<sequence>MDPTPSMAEDLHNGNTLLKINYEWRVQNYKGYKTEGYGEALESPRFPGPNGHSFKIIFYPGGATLSDYIDNRASFAIETTQTAQLVLAFRIMDSFKRSIIEKRCPALLPNHHADADIVISDVGSYLFEEEQGWRLKTAGNSSVCGERRRMLQRLMRRRKEEAPKAAEDGKKETEAPPPQEIVLKVIIHLEEPPPCRAHFSDSEVGATTVAEATREEERPSGGRPRKQRRQPPELTKHPPLRRLSLISELQWSSEDGHGKRQVIRLRART</sequence>
<dbReference type="InterPro" id="IPR008974">
    <property type="entry name" value="TRAF-like"/>
</dbReference>
<comment type="caution">
    <text evidence="2">The sequence shown here is derived from an EMBL/GenBank/DDBJ whole genome shotgun (WGS) entry which is preliminary data.</text>
</comment>
<evidence type="ECO:0000313" key="2">
    <source>
        <dbReference type="EMBL" id="KAG6393317.1"/>
    </source>
</evidence>
<evidence type="ECO:0008006" key="4">
    <source>
        <dbReference type="Google" id="ProtNLM"/>
    </source>
</evidence>
<accession>A0A8X8Z6Q7</accession>
<gene>
    <name evidence="2" type="ORF">SASPL_147556</name>
</gene>
<feature type="compositionally biased region" description="Basic and acidic residues" evidence="1">
    <location>
        <begin position="158"/>
        <end position="174"/>
    </location>
</feature>
<feature type="region of interest" description="Disordered" evidence="1">
    <location>
        <begin position="156"/>
        <end position="179"/>
    </location>
</feature>
<proteinExistence type="predicted"/>
<evidence type="ECO:0000313" key="3">
    <source>
        <dbReference type="Proteomes" id="UP000298416"/>
    </source>
</evidence>
<dbReference type="SUPFAM" id="SSF49599">
    <property type="entry name" value="TRAF domain-like"/>
    <property type="match status" value="1"/>
</dbReference>